<dbReference type="InterPro" id="IPR014001">
    <property type="entry name" value="Helicase_ATP-bd"/>
</dbReference>
<protein>
    <submittedName>
        <fullName evidence="6">DEAD/DEAH box helicase</fullName>
    </submittedName>
</protein>
<reference evidence="6" key="1">
    <citation type="submission" date="2021-01" db="EMBL/GenBank/DDBJ databases">
        <title>Modified the classification status of verrucomicrobia.</title>
        <authorList>
            <person name="Feng X."/>
        </authorList>
    </citation>
    <scope>NUCLEOTIDE SEQUENCE</scope>
    <source>
        <strain evidence="6">KCTC 22201</strain>
    </source>
</reference>
<dbReference type="InterPro" id="IPR027417">
    <property type="entry name" value="P-loop_NTPase"/>
</dbReference>
<dbReference type="RefSeq" id="WP_200278874.1">
    <property type="nucleotide sequence ID" value="NZ_JAENII010000007.1"/>
</dbReference>
<dbReference type="GO" id="GO:0008270">
    <property type="term" value="F:zinc ion binding"/>
    <property type="evidence" value="ECO:0007669"/>
    <property type="project" value="UniProtKB-KW"/>
</dbReference>
<dbReference type="Gene3D" id="3.40.50.300">
    <property type="entry name" value="P-loop containing nucleotide triphosphate hydrolases"/>
    <property type="match status" value="1"/>
</dbReference>
<evidence type="ECO:0000313" key="6">
    <source>
        <dbReference type="EMBL" id="MBK1827423.1"/>
    </source>
</evidence>
<dbReference type="Gene3D" id="3.40.50.10810">
    <property type="entry name" value="Tandem AAA-ATPase domain"/>
    <property type="match status" value="1"/>
</dbReference>
<name>A0A934RB69_9BACT</name>
<evidence type="ECO:0000256" key="2">
    <source>
        <dbReference type="PROSITE-ProRule" id="PRU00325"/>
    </source>
</evidence>
<dbReference type="InterPro" id="IPR000330">
    <property type="entry name" value="SNF2_N"/>
</dbReference>
<dbReference type="GO" id="GO:0005524">
    <property type="term" value="F:ATP binding"/>
    <property type="evidence" value="ECO:0007669"/>
    <property type="project" value="InterPro"/>
</dbReference>
<keyword evidence="1" id="KW-0378">Hydrolase</keyword>
<dbReference type="Pfam" id="PF00176">
    <property type="entry name" value="SNF2-rel_dom"/>
    <property type="match status" value="1"/>
</dbReference>
<dbReference type="GO" id="GO:0004386">
    <property type="term" value="F:helicase activity"/>
    <property type="evidence" value="ECO:0007669"/>
    <property type="project" value="UniProtKB-KW"/>
</dbReference>
<dbReference type="PROSITE" id="PS51192">
    <property type="entry name" value="HELICASE_ATP_BIND_1"/>
    <property type="match status" value="1"/>
</dbReference>
<feature type="domain" description="Helicase ATP-binding" evidence="4">
    <location>
        <begin position="525"/>
        <end position="683"/>
    </location>
</feature>
<dbReference type="Pfam" id="PF00271">
    <property type="entry name" value="Helicase_C"/>
    <property type="match status" value="1"/>
</dbReference>
<keyword evidence="6" id="KW-0347">Helicase</keyword>
<organism evidence="6 7">
    <name type="scientific">Haloferula rosea</name>
    <dbReference type="NCBI Taxonomy" id="490093"/>
    <lineage>
        <taxon>Bacteria</taxon>
        <taxon>Pseudomonadati</taxon>
        <taxon>Verrucomicrobiota</taxon>
        <taxon>Verrucomicrobiia</taxon>
        <taxon>Verrucomicrobiales</taxon>
        <taxon>Verrucomicrobiaceae</taxon>
        <taxon>Haloferula</taxon>
    </lineage>
</organism>
<feature type="domain" description="Helicase C-terminal" evidence="5">
    <location>
        <begin position="808"/>
        <end position="958"/>
    </location>
</feature>
<keyword evidence="2" id="KW-0863">Zinc-finger</keyword>
<dbReference type="InterPro" id="IPR038718">
    <property type="entry name" value="SNF2-like_sf"/>
</dbReference>
<sequence length="965" mass="106279">MSDWDETRLRSEVSWQAFKEGKSLLERGRVQGLKLGEDLATAQFMVGKRRLRTVVRTGTQLDVECQCRENRSTGEVCAHAVAVVLAGLGMAETETPETETVTTPHGENLACAIEFPPGFERGLAVGRLSVKLDRVGPGEGVADAVLSQWIAANHPNPSFPCHLNTGGSLTAELLDALRDHPRLTDSKGNPLRIATDSMPPVKLAGSSLRGTRVHLELENPPTPIRWGYGLGWMSGALLGRAPVAEVPVAWRDEAFDLLQEGSLDLPLDEFIGGIDSWMDLLQAPHVGWLGEIRFRQRTARVELSLEGSLNALDAEVRIDTGKGTAVHDPETNTIFTTDRTAADRVARRMTQLGFSKSGSGYTLRDKPAILSFLADDRHRLGEEWTVKLGDRLSHVIKSLHVIRPNFDFGPQESLSCELSFQTDGGKVIPRAKVLEILRSGRDSVKTKSGAEIVVSKQVATEVEPLLADLGIVRPEGRLQLTRAQQECLRIAAGKPGVGDLPRKTPGSLGPATLRDYQVFGADWILDRIDQFGGALLADEMGLGKTIQTIACLTRLKGGARQPSLILMPTSLIGNWADELSRFTPELKVVVLHGPKRDALRPQVDESVVVITSYGTMVRDLAFHLAQDYSLVVADEASLLRNPDSEISRSVAKLKPGGRLALTGTPVENRLLDLWSIFRVVAPGYLGAKDEFLSRYEQGDAAETRRLRTRISPYVLRRTKTEVAKDLPERIETDQWLELGDGARALYREIATAGVHQWESLQDEGKQGAASMHLLTTLLRLRQICLDPALVTDLEESAVSAKTHWLGEYLDSRAIEHCKTLVFSQFPSYLRKLETEKLGQAGRIFRLDGSTRNGTALVNEFQKHEGPAVFLISLKAGGYGLNLTAADAVVHMDPWWNPAVEAQASDRAHRIGQSRPVSIHRLLIRDSVEERVRKLQLAKQAMISQITEDETPSNWSNDDLRSLIEL</sequence>
<dbReference type="InterPro" id="IPR007527">
    <property type="entry name" value="Znf_SWIM"/>
</dbReference>
<evidence type="ECO:0000256" key="1">
    <source>
        <dbReference type="ARBA" id="ARBA00022801"/>
    </source>
</evidence>
<dbReference type="PANTHER" id="PTHR10799">
    <property type="entry name" value="SNF2/RAD54 HELICASE FAMILY"/>
    <property type="match status" value="1"/>
</dbReference>
<feature type="domain" description="SWIM-type" evidence="3">
    <location>
        <begin position="55"/>
        <end position="88"/>
    </location>
</feature>
<keyword evidence="2" id="KW-0862">Zinc</keyword>
<dbReference type="GO" id="GO:0016787">
    <property type="term" value="F:hydrolase activity"/>
    <property type="evidence" value="ECO:0007669"/>
    <property type="project" value="UniProtKB-KW"/>
</dbReference>
<dbReference type="Proteomes" id="UP000658278">
    <property type="component" value="Unassembled WGS sequence"/>
</dbReference>
<dbReference type="CDD" id="cd18793">
    <property type="entry name" value="SF2_C_SNF"/>
    <property type="match status" value="1"/>
</dbReference>
<keyword evidence="6" id="KW-0067">ATP-binding</keyword>
<keyword evidence="7" id="KW-1185">Reference proteome</keyword>
<proteinExistence type="predicted"/>
<dbReference type="InterPro" id="IPR001650">
    <property type="entry name" value="Helicase_C-like"/>
</dbReference>
<gene>
    <name evidence="6" type="ORF">JIN81_10340</name>
</gene>
<comment type="caution">
    <text evidence="6">The sequence shown here is derived from an EMBL/GenBank/DDBJ whole genome shotgun (WGS) entry which is preliminary data.</text>
</comment>
<dbReference type="SMART" id="SM00487">
    <property type="entry name" value="DEXDc"/>
    <property type="match status" value="1"/>
</dbReference>
<evidence type="ECO:0000259" key="5">
    <source>
        <dbReference type="PROSITE" id="PS51194"/>
    </source>
</evidence>
<evidence type="ECO:0000259" key="4">
    <source>
        <dbReference type="PROSITE" id="PS51192"/>
    </source>
</evidence>
<evidence type="ECO:0000259" key="3">
    <source>
        <dbReference type="PROSITE" id="PS50966"/>
    </source>
</evidence>
<dbReference type="SMART" id="SM00490">
    <property type="entry name" value="HELICc"/>
    <property type="match status" value="1"/>
</dbReference>
<dbReference type="SUPFAM" id="SSF52540">
    <property type="entry name" value="P-loop containing nucleoside triphosphate hydrolases"/>
    <property type="match status" value="2"/>
</dbReference>
<dbReference type="PROSITE" id="PS51194">
    <property type="entry name" value="HELICASE_CTER"/>
    <property type="match status" value="1"/>
</dbReference>
<keyword evidence="6" id="KW-0547">Nucleotide-binding</keyword>
<dbReference type="EMBL" id="JAENII010000007">
    <property type="protein sequence ID" value="MBK1827423.1"/>
    <property type="molecule type" value="Genomic_DNA"/>
</dbReference>
<dbReference type="InterPro" id="IPR049730">
    <property type="entry name" value="SNF2/RAD54-like_C"/>
</dbReference>
<keyword evidence="2" id="KW-0479">Metal-binding</keyword>
<accession>A0A934RB69</accession>
<evidence type="ECO:0000313" key="7">
    <source>
        <dbReference type="Proteomes" id="UP000658278"/>
    </source>
</evidence>
<dbReference type="AlphaFoldDB" id="A0A934RB69"/>
<dbReference type="PROSITE" id="PS50966">
    <property type="entry name" value="ZF_SWIM"/>
    <property type="match status" value="1"/>
</dbReference>